<feature type="domain" description="J" evidence="2">
    <location>
        <begin position="125"/>
        <end position="196"/>
    </location>
</feature>
<feature type="compositionally biased region" description="Basic and acidic residues" evidence="1">
    <location>
        <begin position="344"/>
        <end position="371"/>
    </location>
</feature>
<gene>
    <name evidence="4" type="ORF">ACA1_208090</name>
</gene>
<dbReference type="Gene3D" id="1.10.287.110">
    <property type="entry name" value="DnaJ domain"/>
    <property type="match status" value="1"/>
</dbReference>
<dbReference type="InterPro" id="IPR018253">
    <property type="entry name" value="DnaJ_domain_CS"/>
</dbReference>
<dbReference type="Pfam" id="PF21884">
    <property type="entry name" value="ZUO1-like_ZHD"/>
    <property type="match status" value="1"/>
</dbReference>
<feature type="region of interest" description="Disordered" evidence="1">
    <location>
        <begin position="555"/>
        <end position="621"/>
    </location>
</feature>
<feature type="region of interest" description="Disordered" evidence="1">
    <location>
        <begin position="82"/>
        <end position="120"/>
    </location>
</feature>
<dbReference type="Pfam" id="PF00226">
    <property type="entry name" value="DnaJ"/>
    <property type="match status" value="1"/>
</dbReference>
<evidence type="ECO:0000256" key="1">
    <source>
        <dbReference type="SAM" id="MobiDB-lite"/>
    </source>
</evidence>
<dbReference type="Gene3D" id="1.10.10.60">
    <property type="entry name" value="Homeodomain-like"/>
    <property type="match status" value="2"/>
</dbReference>
<dbReference type="PROSITE" id="PS50076">
    <property type="entry name" value="DNAJ_2"/>
    <property type="match status" value="1"/>
</dbReference>
<dbReference type="EMBL" id="KB007966">
    <property type="protein sequence ID" value="ELR17932.1"/>
    <property type="molecule type" value="Genomic_DNA"/>
</dbReference>
<evidence type="ECO:0000313" key="4">
    <source>
        <dbReference type="EMBL" id="ELR17932.1"/>
    </source>
</evidence>
<dbReference type="PROSITE" id="PS00636">
    <property type="entry name" value="DNAJ_1"/>
    <property type="match status" value="1"/>
</dbReference>
<feature type="domain" description="Myb-like" evidence="3">
    <location>
        <begin position="608"/>
        <end position="663"/>
    </location>
</feature>
<dbReference type="InterPro" id="IPR036869">
    <property type="entry name" value="J_dom_sf"/>
</dbReference>
<dbReference type="InterPro" id="IPR009057">
    <property type="entry name" value="Homeodomain-like_sf"/>
</dbReference>
<dbReference type="GO" id="GO:0043022">
    <property type="term" value="F:ribosome binding"/>
    <property type="evidence" value="ECO:0007669"/>
    <property type="project" value="InterPro"/>
</dbReference>
<dbReference type="RefSeq" id="XP_004339948.1">
    <property type="nucleotide sequence ID" value="XM_004339900.1"/>
</dbReference>
<evidence type="ECO:0000259" key="2">
    <source>
        <dbReference type="PROSITE" id="PS50076"/>
    </source>
</evidence>
<dbReference type="KEGG" id="acan:ACA1_208090"/>
<dbReference type="PANTHER" id="PTHR43999">
    <property type="entry name" value="DNAJ HOMOLOG SUBFAMILY C MEMBER 2"/>
    <property type="match status" value="1"/>
</dbReference>
<dbReference type="InterPro" id="IPR001623">
    <property type="entry name" value="DnaJ_domain"/>
</dbReference>
<dbReference type="AlphaFoldDB" id="L8GYA2"/>
<dbReference type="SUPFAM" id="SSF46565">
    <property type="entry name" value="Chaperone J-domain"/>
    <property type="match status" value="1"/>
</dbReference>
<name>L8GYA2_ACACF</name>
<organism evidence="4 5">
    <name type="scientific">Acanthamoeba castellanii (strain ATCC 30010 / Neff)</name>
    <dbReference type="NCBI Taxonomy" id="1257118"/>
    <lineage>
        <taxon>Eukaryota</taxon>
        <taxon>Amoebozoa</taxon>
        <taxon>Discosea</taxon>
        <taxon>Longamoebia</taxon>
        <taxon>Centramoebida</taxon>
        <taxon>Acanthamoebidae</taxon>
        <taxon>Acanthamoeba</taxon>
    </lineage>
</organism>
<dbReference type="PRINTS" id="PR00625">
    <property type="entry name" value="JDOMAIN"/>
</dbReference>
<feature type="compositionally biased region" description="Low complexity" evidence="1">
    <location>
        <begin position="586"/>
        <end position="601"/>
    </location>
</feature>
<dbReference type="STRING" id="1257118.L8GYA2"/>
<feature type="region of interest" description="Disordered" evidence="1">
    <location>
        <begin position="443"/>
        <end position="482"/>
    </location>
</feature>
<feature type="region of interest" description="Disordered" evidence="1">
    <location>
        <begin position="344"/>
        <end position="381"/>
    </location>
</feature>
<dbReference type="GO" id="GO:0005829">
    <property type="term" value="C:cytosol"/>
    <property type="evidence" value="ECO:0007669"/>
    <property type="project" value="TreeGrafter"/>
</dbReference>
<dbReference type="SMART" id="SM00717">
    <property type="entry name" value="SANT"/>
    <property type="match status" value="2"/>
</dbReference>
<dbReference type="GO" id="GO:0006450">
    <property type="term" value="P:regulation of translational fidelity"/>
    <property type="evidence" value="ECO:0007669"/>
    <property type="project" value="InterPro"/>
</dbReference>
<dbReference type="CDD" id="cd00167">
    <property type="entry name" value="SANT"/>
    <property type="match status" value="1"/>
</dbReference>
<keyword evidence="5" id="KW-1185">Reference proteome</keyword>
<dbReference type="SMART" id="SM00271">
    <property type="entry name" value="DnaJ"/>
    <property type="match status" value="1"/>
</dbReference>
<protein>
    <submittedName>
        <fullName evidence="4">DnaJ domain containing protein</fullName>
    </submittedName>
</protein>
<dbReference type="InterPro" id="IPR054076">
    <property type="entry name" value="ZUO1-like_ZHD"/>
</dbReference>
<evidence type="ECO:0000259" key="3">
    <source>
        <dbReference type="PROSITE" id="PS50090"/>
    </source>
</evidence>
<sequence length="672" mass="75749">MSSFAFNMIAASMQQSAAPSAWEQYINRRTAVRLLMAPPADWTGASVSLKLSGFPFKQSIEKLRVEPAGTNFEAMLQRLLRGEPVTEEEPQIDDATRARAEQKRKTKSAGGQSTSAAASNTLSEDPYELLGLAHLRWRATEDQIKKAYRKQVLIHHPDKKGGEMSEEDADEMFKSLTRAHDTLSDPRKRREFDSTEPFDDSIPSELVKVETDEQFFRIYGPVIERNSKWSKIHPVPALGDSDTPYDKVMEFYDFWMSFRSWRNFAGADEHDPEEAETREEKRWMERQNERERKRKKREELTRVATLVEGAFKRDPRIKRHKLAEKEAKKRVKQEKIDAIKRVREEQERKEAEEREAKEREAKSKAEEETKERQRKANALRDARAKLRKFCRSAKDLKAPTSDVELMCSNLPVERLKALIEAIKTNQNAQDAFDAEVRFLKPNHAPVEEKQKQKEEDEQQLKAATEEKKAKAAIPYPGGSPNRWRMIADLVNSKADRANGGKSRSVQEIIAKVGEIKVVAEKSALPGVQIEDHKHKGKLNAGGPIGGISLRTQIPDLAPVVEESNGTAPHQANGKKQPQQGEKKKAAAAPSPSTTTTATSESTAEKESASTASPAEWSQEEQKALEAALKKFPASLGVSRWDSISAAVAGKTKKDCVERYKFIVAQLRGKSNK</sequence>
<dbReference type="OMA" id="SFWYDFD"/>
<dbReference type="GO" id="GO:0030544">
    <property type="term" value="F:Hsp70 protein binding"/>
    <property type="evidence" value="ECO:0007669"/>
    <property type="project" value="InterPro"/>
</dbReference>
<reference evidence="4 5" key="1">
    <citation type="journal article" date="2013" name="Genome Biol.">
        <title>Genome of Acanthamoeba castellanii highlights extensive lateral gene transfer and early evolution of tyrosine kinase signaling.</title>
        <authorList>
            <person name="Clarke M."/>
            <person name="Lohan A.J."/>
            <person name="Liu B."/>
            <person name="Lagkouvardos I."/>
            <person name="Roy S."/>
            <person name="Zafar N."/>
            <person name="Bertelli C."/>
            <person name="Schilde C."/>
            <person name="Kianianmomeni A."/>
            <person name="Burglin T.R."/>
            <person name="Frech C."/>
            <person name="Turcotte B."/>
            <person name="Kopec K.O."/>
            <person name="Synnott J.M."/>
            <person name="Choo C."/>
            <person name="Paponov I."/>
            <person name="Finkler A."/>
            <person name="Soon Heng Tan C."/>
            <person name="Hutchins A.P."/>
            <person name="Weinmeier T."/>
            <person name="Rattei T."/>
            <person name="Chu J.S."/>
            <person name="Gimenez G."/>
            <person name="Irimia M."/>
            <person name="Rigden D.J."/>
            <person name="Fitzpatrick D.A."/>
            <person name="Lorenzo-Morales J."/>
            <person name="Bateman A."/>
            <person name="Chiu C.H."/>
            <person name="Tang P."/>
            <person name="Hegemann P."/>
            <person name="Fromm H."/>
            <person name="Raoult D."/>
            <person name="Greub G."/>
            <person name="Miranda-Saavedra D."/>
            <person name="Chen N."/>
            <person name="Nash P."/>
            <person name="Ginger M.L."/>
            <person name="Horn M."/>
            <person name="Schaap P."/>
            <person name="Caler L."/>
            <person name="Loftus B."/>
        </authorList>
    </citation>
    <scope>NUCLEOTIDE SEQUENCE [LARGE SCALE GENOMIC DNA]</scope>
    <source>
        <strain evidence="4 5">Neff</strain>
    </source>
</reference>
<feature type="compositionally biased region" description="Basic and acidic residues" evidence="1">
    <location>
        <begin position="278"/>
        <end position="297"/>
    </location>
</feature>
<proteinExistence type="predicted"/>
<dbReference type="InterPro" id="IPR044634">
    <property type="entry name" value="Zuotin/DnaJC2"/>
</dbReference>
<dbReference type="CDD" id="cd06257">
    <property type="entry name" value="DnaJ"/>
    <property type="match status" value="1"/>
</dbReference>
<feature type="compositionally biased region" description="Low complexity" evidence="1">
    <location>
        <begin position="108"/>
        <end position="119"/>
    </location>
</feature>
<dbReference type="Proteomes" id="UP000011083">
    <property type="component" value="Unassembled WGS sequence"/>
</dbReference>
<dbReference type="OrthoDB" id="1690618at2759"/>
<feature type="compositionally biased region" description="Basic and acidic residues" evidence="1">
    <location>
        <begin position="94"/>
        <end position="103"/>
    </location>
</feature>
<dbReference type="Pfam" id="PF00249">
    <property type="entry name" value="Myb_DNA-binding"/>
    <property type="match status" value="1"/>
</dbReference>
<accession>L8GYA2</accession>
<dbReference type="VEuPathDB" id="AmoebaDB:ACA1_208090"/>
<dbReference type="InterPro" id="IPR001005">
    <property type="entry name" value="SANT/Myb"/>
</dbReference>
<evidence type="ECO:0000313" key="5">
    <source>
        <dbReference type="Proteomes" id="UP000011083"/>
    </source>
</evidence>
<dbReference type="GO" id="GO:0051083">
    <property type="term" value="P:'de novo' cotranslational protein folding"/>
    <property type="evidence" value="ECO:0007669"/>
    <property type="project" value="InterPro"/>
</dbReference>
<dbReference type="GeneID" id="14918754"/>
<dbReference type="PROSITE" id="PS50090">
    <property type="entry name" value="MYB_LIKE"/>
    <property type="match status" value="1"/>
</dbReference>
<feature type="region of interest" description="Disordered" evidence="1">
    <location>
        <begin position="268"/>
        <end position="297"/>
    </location>
</feature>
<dbReference type="PANTHER" id="PTHR43999:SF1">
    <property type="entry name" value="DNAJ HOMOLOG SUBFAMILY C MEMBER 2"/>
    <property type="match status" value="1"/>
</dbReference>
<dbReference type="SUPFAM" id="SSF46689">
    <property type="entry name" value="Homeodomain-like"/>
    <property type="match status" value="1"/>
</dbReference>
<feature type="compositionally biased region" description="Basic and acidic residues" evidence="1">
    <location>
        <begin position="445"/>
        <end position="454"/>
    </location>
</feature>